<feature type="domain" description="Peripheral subunit-binding (PSBD)" evidence="9">
    <location>
        <begin position="123"/>
        <end position="160"/>
    </location>
</feature>
<dbReference type="Pfam" id="PF02817">
    <property type="entry name" value="E3_binding"/>
    <property type="match status" value="1"/>
</dbReference>
<dbReference type="InterPro" id="IPR001078">
    <property type="entry name" value="2-oxoacid_DH_actylTfrase"/>
</dbReference>
<evidence type="ECO:0000313" key="14">
    <source>
        <dbReference type="Proteomes" id="UP000581087"/>
    </source>
</evidence>
<feature type="region of interest" description="Disordered" evidence="7">
    <location>
        <begin position="170"/>
        <end position="190"/>
    </location>
</feature>
<dbReference type="Gene3D" id="3.30.559.10">
    <property type="entry name" value="Chloramphenicol acetyltransferase-like domain"/>
    <property type="match status" value="1"/>
</dbReference>
<evidence type="ECO:0000256" key="2">
    <source>
        <dbReference type="ARBA" id="ARBA00007317"/>
    </source>
</evidence>
<dbReference type="SUPFAM" id="SSF51230">
    <property type="entry name" value="Single hybrid motif"/>
    <property type="match status" value="1"/>
</dbReference>
<evidence type="ECO:0000256" key="3">
    <source>
        <dbReference type="ARBA" id="ARBA00022679"/>
    </source>
</evidence>
<evidence type="ECO:0000313" key="13">
    <source>
        <dbReference type="Proteomes" id="UP000292686"/>
    </source>
</evidence>
<dbReference type="InterPro" id="IPR023213">
    <property type="entry name" value="CAT-like_dom_sf"/>
</dbReference>
<evidence type="ECO:0000256" key="6">
    <source>
        <dbReference type="RuleBase" id="RU003423"/>
    </source>
</evidence>
<evidence type="ECO:0000259" key="8">
    <source>
        <dbReference type="PROSITE" id="PS50968"/>
    </source>
</evidence>
<keyword evidence="4 6" id="KW-0450">Lipoyl</keyword>
<dbReference type="InterPro" id="IPR036625">
    <property type="entry name" value="E3-bd_dom_sf"/>
</dbReference>
<dbReference type="EC" id="2.3.1.-" evidence="6"/>
<protein>
    <recommendedName>
        <fullName evidence="6">Dihydrolipoamide acetyltransferase component of pyruvate dehydrogenase complex</fullName>
        <ecNumber evidence="6">2.3.1.-</ecNumber>
    </recommendedName>
</protein>
<evidence type="ECO:0000313" key="10">
    <source>
        <dbReference type="EMBL" id="NYD66980.1"/>
    </source>
</evidence>
<dbReference type="PANTHER" id="PTHR23151">
    <property type="entry name" value="DIHYDROLIPOAMIDE ACETYL/SUCCINYL-TRANSFERASE-RELATED"/>
    <property type="match status" value="1"/>
</dbReference>
<dbReference type="FunFam" id="3.30.559.10:FF:000007">
    <property type="entry name" value="Dihydrolipoamide acetyltransferase component of pyruvate dehydrogenase complex"/>
    <property type="match status" value="1"/>
</dbReference>
<evidence type="ECO:0000256" key="7">
    <source>
        <dbReference type="SAM" id="MobiDB-lite"/>
    </source>
</evidence>
<dbReference type="InterPro" id="IPR045257">
    <property type="entry name" value="E2/Pdx1"/>
</dbReference>
<gene>
    <name evidence="10" type="ORF">BJ972_001499</name>
    <name evidence="12" type="ORF">ESP50_15800</name>
    <name evidence="11" type="ORF">ESP50_16395</name>
</gene>
<dbReference type="CDD" id="cd06849">
    <property type="entry name" value="lipoyl_domain"/>
    <property type="match status" value="1"/>
</dbReference>
<comment type="cofactor">
    <cofactor evidence="1 6">
        <name>(R)-lipoate</name>
        <dbReference type="ChEBI" id="CHEBI:83088"/>
    </cofactor>
</comment>
<reference evidence="10 14" key="2">
    <citation type="submission" date="2020-07" db="EMBL/GenBank/DDBJ databases">
        <title>Sequencing the genomes of 1000 actinobacteria strains.</title>
        <authorList>
            <person name="Klenk H.-P."/>
        </authorList>
    </citation>
    <scope>NUCLEOTIDE SEQUENCE [LARGE SCALE GENOMIC DNA]</scope>
    <source>
        <strain evidence="10 14">DSM 23870</strain>
    </source>
</reference>
<sequence>MIDILMPRLSDTMEEGAIATWHKKPGDTVSIGEILVEIETDKATMDYEAYDAGVLRDILVPEGQLATIGTVIARLDDGSPDAPAAPSAPAKDDASEVTPEPAPVPAPELTPALANRSASERHYASPLVRRLARENGIDLSAITGSGPGGRIVRADIEHIIDAAPVVTPAPASVAAPPVEPAADTDGRRSTAVPFDGARRVISRRLSESKSTVPHFTVTAAADADALLELRKTLNASLESAGRAKVSVNDLIVRAVAIALRAHPGVNASYSPDANGQTLLHGRVNIGIAVSSPAGLVVPVVQDADEKTASQVAIESKRLVGLAQEKKLGPGDMSNGTFTVSNLGMFGVEQFTAIINPPEAAILAVGAARAEPTVVAGEIVVRHRLRYTISADHRIIDGALAAQFLATLTSLIENPLTIIA</sequence>
<comment type="similarity">
    <text evidence="2 6">Belongs to the 2-oxoacid dehydrogenase family.</text>
</comment>
<organism evidence="12 13">
    <name type="scientific">Agromyces atrinae</name>
    <dbReference type="NCBI Taxonomy" id="592376"/>
    <lineage>
        <taxon>Bacteria</taxon>
        <taxon>Bacillati</taxon>
        <taxon>Actinomycetota</taxon>
        <taxon>Actinomycetes</taxon>
        <taxon>Micrococcales</taxon>
        <taxon>Microbacteriaceae</taxon>
        <taxon>Agromyces</taxon>
    </lineage>
</organism>
<name>A0A4Q2M0M4_9MICO</name>
<reference evidence="12 13" key="1">
    <citation type="submission" date="2019-01" db="EMBL/GenBank/DDBJ databases">
        <title>Agromyces.</title>
        <authorList>
            <person name="Li J."/>
        </authorList>
    </citation>
    <scope>NUCLEOTIDE SEQUENCE [LARGE SCALE GENOMIC DNA]</scope>
    <source>
        <strain evidence="12 13">DSM 23870</strain>
    </source>
</reference>
<keyword evidence="3 6" id="KW-0808">Transferase</keyword>
<dbReference type="Proteomes" id="UP000292686">
    <property type="component" value="Unassembled WGS sequence"/>
</dbReference>
<keyword evidence="5 6" id="KW-0012">Acyltransferase</keyword>
<feature type="compositionally biased region" description="Low complexity" evidence="7">
    <location>
        <begin position="80"/>
        <end position="89"/>
    </location>
</feature>
<accession>A0A4Q2M0M4</accession>
<dbReference type="GO" id="GO:0016746">
    <property type="term" value="F:acyltransferase activity"/>
    <property type="evidence" value="ECO:0007669"/>
    <property type="project" value="UniProtKB-KW"/>
</dbReference>
<keyword evidence="13" id="KW-1185">Reference proteome</keyword>
<keyword evidence="10" id="KW-0670">Pyruvate</keyword>
<dbReference type="InterPro" id="IPR011053">
    <property type="entry name" value="Single_hybrid_motif"/>
</dbReference>
<evidence type="ECO:0000256" key="1">
    <source>
        <dbReference type="ARBA" id="ARBA00001938"/>
    </source>
</evidence>
<dbReference type="Pfam" id="PF00364">
    <property type="entry name" value="Biotin_lipoyl"/>
    <property type="match status" value="1"/>
</dbReference>
<evidence type="ECO:0000256" key="4">
    <source>
        <dbReference type="ARBA" id="ARBA00022823"/>
    </source>
</evidence>
<evidence type="ECO:0000313" key="11">
    <source>
        <dbReference type="EMBL" id="RXZ85286.1"/>
    </source>
</evidence>
<dbReference type="AlphaFoldDB" id="A0A4Q2M0M4"/>
<dbReference type="GO" id="GO:0045254">
    <property type="term" value="C:pyruvate dehydrogenase complex"/>
    <property type="evidence" value="ECO:0007669"/>
    <property type="project" value="InterPro"/>
</dbReference>
<dbReference type="EMBL" id="SDPM01000011">
    <property type="protein sequence ID" value="RXZ85286.1"/>
    <property type="molecule type" value="Genomic_DNA"/>
</dbReference>
<evidence type="ECO:0000256" key="5">
    <source>
        <dbReference type="ARBA" id="ARBA00023315"/>
    </source>
</evidence>
<dbReference type="SUPFAM" id="SSF47005">
    <property type="entry name" value="Peripheral subunit-binding domain of 2-oxo acid dehydrogenase complex"/>
    <property type="match status" value="1"/>
</dbReference>
<dbReference type="SUPFAM" id="SSF52777">
    <property type="entry name" value="CoA-dependent acyltransferases"/>
    <property type="match status" value="1"/>
</dbReference>
<dbReference type="Gene3D" id="4.10.320.10">
    <property type="entry name" value="E3-binding domain"/>
    <property type="match status" value="1"/>
</dbReference>
<dbReference type="InterPro" id="IPR000089">
    <property type="entry name" value="Biotin_lipoyl"/>
</dbReference>
<feature type="domain" description="Lipoyl-binding" evidence="8">
    <location>
        <begin position="1"/>
        <end position="76"/>
    </location>
</feature>
<dbReference type="PROSITE" id="PS51826">
    <property type="entry name" value="PSBD"/>
    <property type="match status" value="1"/>
</dbReference>
<dbReference type="InterPro" id="IPR004167">
    <property type="entry name" value="PSBD"/>
</dbReference>
<dbReference type="PROSITE" id="PS50968">
    <property type="entry name" value="BIOTINYL_LIPOYL"/>
    <property type="match status" value="1"/>
</dbReference>
<dbReference type="RefSeq" id="WP_129176914.1">
    <property type="nucleotide sequence ID" value="NZ_JACCBI010000001.1"/>
</dbReference>
<dbReference type="EMBL" id="SDPM01000010">
    <property type="protein sequence ID" value="RXZ85394.1"/>
    <property type="molecule type" value="Genomic_DNA"/>
</dbReference>
<proteinExistence type="inferred from homology"/>
<dbReference type="OrthoDB" id="9805770at2"/>
<dbReference type="Pfam" id="PF00198">
    <property type="entry name" value="2-oxoacid_dh"/>
    <property type="match status" value="1"/>
</dbReference>
<dbReference type="Proteomes" id="UP000581087">
    <property type="component" value="Unassembled WGS sequence"/>
</dbReference>
<dbReference type="PANTHER" id="PTHR23151:SF90">
    <property type="entry name" value="DIHYDROLIPOYLLYSINE-RESIDUE ACETYLTRANSFERASE COMPONENT OF PYRUVATE DEHYDROGENASE COMPLEX, MITOCHONDRIAL-RELATED"/>
    <property type="match status" value="1"/>
</dbReference>
<comment type="caution">
    <text evidence="12">The sequence shown here is derived from an EMBL/GenBank/DDBJ whole genome shotgun (WGS) entry which is preliminary data.</text>
</comment>
<dbReference type="GO" id="GO:0006086">
    <property type="term" value="P:pyruvate decarboxylation to acetyl-CoA"/>
    <property type="evidence" value="ECO:0007669"/>
    <property type="project" value="InterPro"/>
</dbReference>
<evidence type="ECO:0000313" key="12">
    <source>
        <dbReference type="EMBL" id="RXZ85394.1"/>
    </source>
</evidence>
<evidence type="ECO:0000259" key="9">
    <source>
        <dbReference type="PROSITE" id="PS51826"/>
    </source>
</evidence>
<feature type="region of interest" description="Disordered" evidence="7">
    <location>
        <begin position="76"/>
        <end position="109"/>
    </location>
</feature>
<dbReference type="Gene3D" id="2.40.50.100">
    <property type="match status" value="1"/>
</dbReference>
<dbReference type="EMBL" id="JACCBI010000001">
    <property type="protein sequence ID" value="NYD66980.1"/>
    <property type="molecule type" value="Genomic_DNA"/>
</dbReference>